<dbReference type="Proteomes" id="UP000034832">
    <property type="component" value="Unassembled WGS sequence"/>
</dbReference>
<feature type="transmembrane region" description="Helical" evidence="1">
    <location>
        <begin position="85"/>
        <end position="107"/>
    </location>
</feature>
<keyword evidence="3" id="KW-1185">Reference proteome</keyword>
<evidence type="ECO:0000313" key="3">
    <source>
        <dbReference type="Proteomes" id="UP000034832"/>
    </source>
</evidence>
<keyword evidence="1" id="KW-1133">Transmembrane helix</keyword>
<dbReference type="OrthoDB" id="8243676at2"/>
<evidence type="ECO:0000313" key="2">
    <source>
        <dbReference type="EMBL" id="TKT73105.1"/>
    </source>
</evidence>
<dbReference type="EMBL" id="LBIA02000001">
    <property type="protein sequence ID" value="TKT73105.1"/>
    <property type="molecule type" value="Genomic_DNA"/>
</dbReference>
<keyword evidence="1" id="KW-0472">Membrane</keyword>
<organism evidence="2 3">
    <name type="scientific">Afipia massiliensis</name>
    <dbReference type="NCBI Taxonomy" id="211460"/>
    <lineage>
        <taxon>Bacteria</taxon>
        <taxon>Pseudomonadati</taxon>
        <taxon>Pseudomonadota</taxon>
        <taxon>Alphaproteobacteria</taxon>
        <taxon>Hyphomicrobiales</taxon>
        <taxon>Nitrobacteraceae</taxon>
        <taxon>Afipia</taxon>
    </lineage>
</organism>
<feature type="transmembrane region" description="Helical" evidence="1">
    <location>
        <begin position="54"/>
        <end position="73"/>
    </location>
</feature>
<feature type="transmembrane region" description="Helical" evidence="1">
    <location>
        <begin position="21"/>
        <end position="42"/>
    </location>
</feature>
<keyword evidence="1" id="KW-0812">Transmembrane</keyword>
<protein>
    <submittedName>
        <fullName evidence="2">Uncharacterized protein</fullName>
    </submittedName>
</protein>
<dbReference type="AlphaFoldDB" id="A0A4U6BTV0"/>
<reference evidence="2" key="1">
    <citation type="submission" date="2019-04" db="EMBL/GenBank/DDBJ databases">
        <title>Whole genome sequencing of cave bacteria.</title>
        <authorList>
            <person name="Gan H.M."/>
            <person name="Barton H."/>
            <person name="Savka M.A."/>
        </authorList>
    </citation>
    <scope>NUCLEOTIDE SEQUENCE [LARGE SCALE GENOMIC DNA]</scope>
    <source>
        <strain evidence="2">LC387</strain>
    </source>
</reference>
<proteinExistence type="predicted"/>
<comment type="caution">
    <text evidence="2">The sequence shown here is derived from an EMBL/GenBank/DDBJ whole genome shotgun (WGS) entry which is preliminary data.</text>
</comment>
<sequence length="117" mass="12638">MTSTPPPLPPVSDWETPTIRATVLAIAAANTVFWLWTFRFIAAHTNPKGDGFEWVAVMPFGFIFLLGALLPAMRAIRGPRAFGPGFNLGIALALVIGATMLNAMMYLQVLGEFTGTK</sequence>
<name>A0A4U6BTV0_9BRAD</name>
<accession>A0A4U6BTV0</accession>
<gene>
    <name evidence="2" type="ORF">YH63_017675</name>
</gene>
<dbReference type="RefSeq" id="WP_046826469.1">
    <property type="nucleotide sequence ID" value="NZ_LBIA02000001.1"/>
</dbReference>
<evidence type="ECO:0000256" key="1">
    <source>
        <dbReference type="SAM" id="Phobius"/>
    </source>
</evidence>